<dbReference type="InterPro" id="IPR018114">
    <property type="entry name" value="TRYPSIN_HIS"/>
</dbReference>
<evidence type="ECO:0000256" key="2">
    <source>
        <dbReference type="ARBA" id="ARBA00024195"/>
    </source>
</evidence>
<dbReference type="GO" id="GO:0004252">
    <property type="term" value="F:serine-type endopeptidase activity"/>
    <property type="evidence" value="ECO:0007669"/>
    <property type="project" value="InterPro"/>
</dbReference>
<name>A0A0M3QXM8_DROBS</name>
<evidence type="ECO:0000259" key="3">
    <source>
        <dbReference type="PROSITE" id="PS50240"/>
    </source>
</evidence>
<dbReference type="CDD" id="cd00190">
    <property type="entry name" value="Tryp_SPc"/>
    <property type="match status" value="1"/>
</dbReference>
<dbReference type="SMR" id="A0A0M3QXM8"/>
<keyword evidence="5" id="KW-1185">Reference proteome</keyword>
<dbReference type="InterPro" id="IPR001254">
    <property type="entry name" value="Trypsin_dom"/>
</dbReference>
<dbReference type="Proteomes" id="UP000494163">
    <property type="component" value="Chromosome 3R"/>
</dbReference>
<protein>
    <submittedName>
        <fullName evidence="4">CG11841</fullName>
    </submittedName>
</protein>
<dbReference type="SMART" id="SM00020">
    <property type="entry name" value="Tryp_SPc"/>
    <property type="match status" value="1"/>
</dbReference>
<dbReference type="PANTHER" id="PTHR24256">
    <property type="entry name" value="TRYPTASE-RELATED"/>
    <property type="match status" value="1"/>
</dbReference>
<dbReference type="OMA" id="WGQTTFA"/>
<organism evidence="4 5">
    <name type="scientific">Drosophila busckii</name>
    <name type="common">Fruit fly</name>
    <dbReference type="NCBI Taxonomy" id="30019"/>
    <lineage>
        <taxon>Eukaryota</taxon>
        <taxon>Metazoa</taxon>
        <taxon>Ecdysozoa</taxon>
        <taxon>Arthropoda</taxon>
        <taxon>Hexapoda</taxon>
        <taxon>Insecta</taxon>
        <taxon>Pterygota</taxon>
        <taxon>Neoptera</taxon>
        <taxon>Endopterygota</taxon>
        <taxon>Diptera</taxon>
        <taxon>Brachycera</taxon>
        <taxon>Muscomorpha</taxon>
        <taxon>Ephydroidea</taxon>
        <taxon>Drosophilidae</taxon>
        <taxon>Drosophila</taxon>
    </lineage>
</organism>
<reference evidence="4 5" key="1">
    <citation type="submission" date="2015-08" db="EMBL/GenBank/DDBJ databases">
        <title>Ancestral chromatin configuration constrains chromatin evolution on differentiating sex chromosomes in Drosophila.</title>
        <authorList>
            <person name="Zhou Q."/>
            <person name="Bachtrog D."/>
        </authorList>
    </citation>
    <scope>NUCLEOTIDE SEQUENCE [LARGE SCALE GENOMIC DNA]</scope>
    <source>
        <tissue evidence="4">Whole larvae</tissue>
    </source>
</reference>
<feature type="non-terminal residue" evidence="4">
    <location>
        <position position="1"/>
    </location>
</feature>
<proteinExistence type="inferred from homology"/>
<feature type="domain" description="Peptidase S1" evidence="3">
    <location>
        <begin position="41"/>
        <end position="283"/>
    </location>
</feature>
<dbReference type="PRINTS" id="PR00722">
    <property type="entry name" value="CHYMOTRYPSIN"/>
</dbReference>
<comment type="similarity">
    <text evidence="2">Belongs to the peptidase S1 family. CLIP subfamily.</text>
</comment>
<evidence type="ECO:0000313" key="4">
    <source>
        <dbReference type="EMBL" id="ALC46203.1"/>
    </source>
</evidence>
<dbReference type="Pfam" id="PF00089">
    <property type="entry name" value="Trypsin"/>
    <property type="match status" value="1"/>
</dbReference>
<accession>A0A0M3QXM8</accession>
<dbReference type="FunFam" id="2.40.10.10:FF:000157">
    <property type="entry name" value="GH18608p"/>
    <property type="match status" value="1"/>
</dbReference>
<dbReference type="SUPFAM" id="SSF50494">
    <property type="entry name" value="Trypsin-like serine proteases"/>
    <property type="match status" value="1"/>
</dbReference>
<gene>
    <name evidence="4" type="ORF">Dbus_chr3Rg953</name>
</gene>
<dbReference type="InterPro" id="IPR051487">
    <property type="entry name" value="Ser/Thr_Proteases_Immune/Dev"/>
</dbReference>
<evidence type="ECO:0000256" key="1">
    <source>
        <dbReference type="ARBA" id="ARBA00023157"/>
    </source>
</evidence>
<dbReference type="PROSITE" id="PS50240">
    <property type="entry name" value="TRYPSIN_DOM"/>
    <property type="match status" value="1"/>
</dbReference>
<dbReference type="OrthoDB" id="6339452at2759"/>
<dbReference type="AlphaFoldDB" id="A0A0M3QXM8"/>
<dbReference type="Gene3D" id="2.40.10.10">
    <property type="entry name" value="Trypsin-like serine proteases"/>
    <property type="match status" value="2"/>
</dbReference>
<dbReference type="GO" id="GO:0006508">
    <property type="term" value="P:proteolysis"/>
    <property type="evidence" value="ECO:0007669"/>
    <property type="project" value="InterPro"/>
</dbReference>
<evidence type="ECO:0000313" key="5">
    <source>
        <dbReference type="Proteomes" id="UP000494163"/>
    </source>
</evidence>
<keyword evidence="1" id="KW-1015">Disulfide bond</keyword>
<dbReference type="InterPro" id="IPR009003">
    <property type="entry name" value="Peptidase_S1_PA"/>
</dbReference>
<dbReference type="EMBL" id="CP012526">
    <property type="protein sequence ID" value="ALC46203.1"/>
    <property type="molecule type" value="Genomic_DNA"/>
</dbReference>
<sequence length="286" mass="31468">IACTNVKKIVFDEEHGFSFLLPNAPITVKKIDKCKSYTPLIVGGKPAEPKEFAPMARLGNRNDKNVTNWFCGGTLINNRVVLTAAHCLYSDSGAVNVVRLGDLDFATETDDADPEDFGVQNITEHPDYKYPDLYNDIALLKLDRGVRFNVYKHPACLPFDDGSKADTFTATGWGDVKFAGRSSTRLLKVKLDNYGSVCPTASDIDELPNGFNVSTQLCIGSTERKDTCNGDSGGPALGYHADYPCMYHVMGITSIGIGCGEPNKPTIYTRVHFYLDWIKLELSKFS</sequence>
<dbReference type="InterPro" id="IPR001314">
    <property type="entry name" value="Peptidase_S1A"/>
</dbReference>
<dbReference type="InterPro" id="IPR043504">
    <property type="entry name" value="Peptidase_S1_PA_chymotrypsin"/>
</dbReference>
<dbReference type="STRING" id="30019.A0A0M3QXM8"/>
<dbReference type="PROSITE" id="PS00134">
    <property type="entry name" value="TRYPSIN_HIS"/>
    <property type="match status" value="1"/>
</dbReference>